<dbReference type="InterPro" id="IPR052055">
    <property type="entry name" value="Hepadnavirus_pol/RT"/>
</dbReference>
<sequence>MSEPVQLDSLIKQRVQEAVSTAQNDIVHHMDRIIKSSFDAFQKSTNENQRQLSETQLAKIEEMNSDNYVFKRKGNEEQFKVNSKVANKMKEARCFLKEDPEQTEQTQMAAQSISEGLDILRHRQKLVKLADQSESGWKTVTEYETHSLADDSEDEKRIIRAENKAARKIKNEKQSKQHRSTPYSTSQSSRFNSNAPRNNVPVQRPGKCYECGIPGHWRVDHQTGAFGATMQRNKIDKISKNVNSFDKTVENFDSFDKSTIEKDTHSQFVKLKHTCKSTVTKVNSNDSPVNRLRNAYTYWQSINANDYILSIIRDGYKIPFYTEPESCSLRNNKTAFDNAEFVESEITKLISRGCISQVPELPKVVNPLTVARNKEKFRLVLDCRHINPHLHKFRFKYEDAVEASHMFEKGDYLFTYDLRSAYHHIEIFEDHKTYLGFSWFHEHEKVTKYYVFNVLPFGISTAGYIFTKVVRCIVKYLRDQGLQIIMYLDDGIGGASEISKANFCSLTVRYALRSAGFLIAVRKV</sequence>
<protein>
    <recommendedName>
        <fullName evidence="2">Reverse transcriptase domain-containing protein</fullName>
    </recommendedName>
</protein>
<comment type="caution">
    <text evidence="3">The sequence shown here is derived from an EMBL/GenBank/DDBJ whole genome shotgun (WGS) entry which is preliminary data.</text>
</comment>
<dbReference type="OrthoDB" id="6154981at2759"/>
<evidence type="ECO:0000259" key="2">
    <source>
        <dbReference type="Pfam" id="PF00078"/>
    </source>
</evidence>
<reference evidence="3" key="1">
    <citation type="submission" date="2018-11" db="EMBL/GenBank/DDBJ databases">
        <authorList>
            <person name="Alioto T."/>
            <person name="Alioto T."/>
        </authorList>
    </citation>
    <scope>NUCLEOTIDE SEQUENCE</scope>
</reference>
<name>A0A8B6H9R3_MYTGA</name>
<dbReference type="AlphaFoldDB" id="A0A8B6H9R3"/>
<dbReference type="SUPFAM" id="SSF56672">
    <property type="entry name" value="DNA/RNA polymerases"/>
    <property type="match status" value="1"/>
</dbReference>
<dbReference type="InterPro" id="IPR043502">
    <property type="entry name" value="DNA/RNA_pol_sf"/>
</dbReference>
<evidence type="ECO:0000313" key="3">
    <source>
        <dbReference type="EMBL" id="VDI75825.1"/>
    </source>
</evidence>
<gene>
    <name evidence="3" type="ORF">MGAL_10B015323</name>
</gene>
<evidence type="ECO:0000313" key="4">
    <source>
        <dbReference type="Proteomes" id="UP000596742"/>
    </source>
</evidence>
<keyword evidence="4" id="KW-1185">Reference proteome</keyword>
<dbReference type="InterPro" id="IPR043128">
    <property type="entry name" value="Rev_trsase/Diguanyl_cyclase"/>
</dbReference>
<dbReference type="EMBL" id="UYJE01009700">
    <property type="protein sequence ID" value="VDI75825.1"/>
    <property type="molecule type" value="Genomic_DNA"/>
</dbReference>
<feature type="compositionally biased region" description="Basic and acidic residues" evidence="1">
    <location>
        <begin position="166"/>
        <end position="175"/>
    </location>
</feature>
<organism evidence="3 4">
    <name type="scientific">Mytilus galloprovincialis</name>
    <name type="common">Mediterranean mussel</name>
    <dbReference type="NCBI Taxonomy" id="29158"/>
    <lineage>
        <taxon>Eukaryota</taxon>
        <taxon>Metazoa</taxon>
        <taxon>Spiralia</taxon>
        <taxon>Lophotrochozoa</taxon>
        <taxon>Mollusca</taxon>
        <taxon>Bivalvia</taxon>
        <taxon>Autobranchia</taxon>
        <taxon>Pteriomorphia</taxon>
        <taxon>Mytilida</taxon>
        <taxon>Mytiloidea</taxon>
        <taxon>Mytilidae</taxon>
        <taxon>Mytilinae</taxon>
        <taxon>Mytilus</taxon>
    </lineage>
</organism>
<feature type="region of interest" description="Disordered" evidence="1">
    <location>
        <begin position="166"/>
        <end position="204"/>
    </location>
</feature>
<dbReference type="Proteomes" id="UP000596742">
    <property type="component" value="Unassembled WGS sequence"/>
</dbReference>
<evidence type="ECO:0000256" key="1">
    <source>
        <dbReference type="SAM" id="MobiDB-lite"/>
    </source>
</evidence>
<dbReference type="InterPro" id="IPR000477">
    <property type="entry name" value="RT_dom"/>
</dbReference>
<feature type="compositionally biased region" description="Polar residues" evidence="1">
    <location>
        <begin position="180"/>
        <end position="201"/>
    </location>
</feature>
<dbReference type="PANTHER" id="PTHR33050:SF7">
    <property type="entry name" value="RIBONUCLEASE H"/>
    <property type="match status" value="1"/>
</dbReference>
<dbReference type="Gene3D" id="3.10.10.10">
    <property type="entry name" value="HIV Type 1 Reverse Transcriptase, subunit A, domain 1"/>
    <property type="match status" value="1"/>
</dbReference>
<proteinExistence type="predicted"/>
<dbReference type="PANTHER" id="PTHR33050">
    <property type="entry name" value="REVERSE TRANSCRIPTASE DOMAIN-CONTAINING PROTEIN"/>
    <property type="match status" value="1"/>
</dbReference>
<feature type="domain" description="Reverse transcriptase" evidence="2">
    <location>
        <begin position="375"/>
        <end position="523"/>
    </location>
</feature>
<accession>A0A8B6H9R3</accession>
<dbReference type="Pfam" id="PF00078">
    <property type="entry name" value="RVT_1"/>
    <property type="match status" value="1"/>
</dbReference>
<dbReference type="Gene3D" id="3.30.70.270">
    <property type="match status" value="1"/>
</dbReference>